<sequence>MPAMLDDPTSPPIPLTHAIPEFAPIHVTLRDGTTKATILPFTSPSQVPPSLVSFLCTQLALEIEAGDTYPMLSPMPLAAFGPYWFSTFAAVMLLGESLSVEDVAGMQDADWSQLCLGSFYIKPNYPGRSSHVCNAGFLVTKVRRNAGVGKLLAKAYLGWAPKLVSGMTELKILWVLMNKQGFTYSVFNLVYETNVASCKIWDSLGFERIGRVKKCGQLKSFPGRKVDAIIYGYDFEPEQESASVSN</sequence>
<evidence type="ECO:0000313" key="2">
    <source>
        <dbReference type="Proteomes" id="UP001056012"/>
    </source>
</evidence>
<name>A0A9Q8Z8M8_CURCL</name>
<dbReference type="VEuPathDB" id="FungiDB:yc1106_05751"/>
<protein>
    <recommendedName>
        <fullName evidence="3">N-acetyltransferase domain-containing protein</fullName>
    </recommendedName>
</protein>
<dbReference type="SUPFAM" id="SSF55729">
    <property type="entry name" value="Acyl-CoA N-acyltransferases (Nat)"/>
    <property type="match status" value="1"/>
</dbReference>
<accession>A0A9Q8Z8M8</accession>
<dbReference type="AlphaFoldDB" id="A0A9Q8Z8M8"/>
<gene>
    <name evidence="1" type="ORF">yc1106_05751</name>
</gene>
<dbReference type="EMBL" id="CP089277">
    <property type="protein sequence ID" value="USP78477.1"/>
    <property type="molecule type" value="Genomic_DNA"/>
</dbReference>
<dbReference type="OrthoDB" id="10264707at2759"/>
<dbReference type="GO" id="GO:0005634">
    <property type="term" value="C:nucleus"/>
    <property type="evidence" value="ECO:0007669"/>
    <property type="project" value="TreeGrafter"/>
</dbReference>
<dbReference type="Proteomes" id="UP001056012">
    <property type="component" value="Chromosome 4"/>
</dbReference>
<keyword evidence="2" id="KW-1185">Reference proteome</keyword>
<reference evidence="1" key="1">
    <citation type="submission" date="2021-12" db="EMBL/GenBank/DDBJ databases">
        <title>Curvularia clavata genome.</title>
        <authorList>
            <person name="Cao Y."/>
        </authorList>
    </citation>
    <scope>NUCLEOTIDE SEQUENCE</scope>
    <source>
        <strain evidence="1">Yc1106</strain>
    </source>
</reference>
<evidence type="ECO:0008006" key="3">
    <source>
        <dbReference type="Google" id="ProtNLM"/>
    </source>
</evidence>
<dbReference type="PANTHER" id="PTHR43138">
    <property type="entry name" value="ACETYLTRANSFERASE, GNAT FAMILY"/>
    <property type="match status" value="1"/>
</dbReference>
<evidence type="ECO:0000313" key="1">
    <source>
        <dbReference type="EMBL" id="USP78477.1"/>
    </source>
</evidence>
<dbReference type="InterPro" id="IPR016181">
    <property type="entry name" value="Acyl_CoA_acyltransferase"/>
</dbReference>
<proteinExistence type="predicted"/>
<organism evidence="1 2">
    <name type="scientific">Curvularia clavata</name>
    <dbReference type="NCBI Taxonomy" id="95742"/>
    <lineage>
        <taxon>Eukaryota</taxon>
        <taxon>Fungi</taxon>
        <taxon>Dikarya</taxon>
        <taxon>Ascomycota</taxon>
        <taxon>Pezizomycotina</taxon>
        <taxon>Dothideomycetes</taxon>
        <taxon>Pleosporomycetidae</taxon>
        <taxon>Pleosporales</taxon>
        <taxon>Pleosporineae</taxon>
        <taxon>Pleosporaceae</taxon>
        <taxon>Curvularia</taxon>
    </lineage>
</organism>
<dbReference type="Gene3D" id="3.40.630.30">
    <property type="match status" value="1"/>
</dbReference>
<dbReference type="PANTHER" id="PTHR43138:SF2">
    <property type="entry name" value="PROTEIN SPT10"/>
    <property type="match status" value="1"/>
</dbReference>
<dbReference type="InterPro" id="IPR052742">
    <property type="entry name" value="Mito_N-acetyltransferase"/>
</dbReference>